<reference evidence="3" key="1">
    <citation type="journal article" date="2019" name="Int. J. Syst. Evol. Microbiol.">
        <title>The Global Catalogue of Microorganisms (GCM) 10K type strain sequencing project: providing services to taxonomists for standard genome sequencing and annotation.</title>
        <authorList>
            <consortium name="The Broad Institute Genomics Platform"/>
            <consortium name="The Broad Institute Genome Sequencing Center for Infectious Disease"/>
            <person name="Wu L."/>
            <person name="Ma J."/>
        </authorList>
    </citation>
    <scope>NUCLEOTIDE SEQUENCE [LARGE SCALE GENOMIC DNA]</scope>
    <source>
        <strain evidence="3">JCM 17388</strain>
    </source>
</reference>
<keyword evidence="1" id="KW-1133">Transmembrane helix</keyword>
<protein>
    <recommendedName>
        <fullName evidence="4">LPXTG cell wall anchor domain-containing protein</fullName>
    </recommendedName>
</protein>
<accession>A0ABP8BLJ1</accession>
<dbReference type="RefSeq" id="WP_344923157.1">
    <property type="nucleotide sequence ID" value="NZ_BAABAQ010000020.1"/>
</dbReference>
<keyword evidence="1" id="KW-0812">Transmembrane</keyword>
<keyword evidence="3" id="KW-1185">Reference proteome</keyword>
<sequence length="52" mass="5444">MSPTGVVVLITAALLLILAALLTFTVKRSRKVNAEMEQAFGSFPPAPSSDSP</sequence>
<comment type="caution">
    <text evidence="2">The sequence shown here is derived from an EMBL/GenBank/DDBJ whole genome shotgun (WGS) entry which is preliminary data.</text>
</comment>
<evidence type="ECO:0000313" key="3">
    <source>
        <dbReference type="Proteomes" id="UP001501251"/>
    </source>
</evidence>
<gene>
    <name evidence="2" type="ORF">GCM10022252_75800</name>
</gene>
<dbReference type="Proteomes" id="UP001501251">
    <property type="component" value="Unassembled WGS sequence"/>
</dbReference>
<name>A0ABP8BLJ1_9ACTN</name>
<dbReference type="EMBL" id="BAABAQ010000020">
    <property type="protein sequence ID" value="GAA4209378.1"/>
    <property type="molecule type" value="Genomic_DNA"/>
</dbReference>
<evidence type="ECO:0000313" key="2">
    <source>
        <dbReference type="EMBL" id="GAA4209378.1"/>
    </source>
</evidence>
<evidence type="ECO:0008006" key="4">
    <source>
        <dbReference type="Google" id="ProtNLM"/>
    </source>
</evidence>
<organism evidence="2 3">
    <name type="scientific">Streptosporangium oxazolinicum</name>
    <dbReference type="NCBI Taxonomy" id="909287"/>
    <lineage>
        <taxon>Bacteria</taxon>
        <taxon>Bacillati</taxon>
        <taxon>Actinomycetota</taxon>
        <taxon>Actinomycetes</taxon>
        <taxon>Streptosporangiales</taxon>
        <taxon>Streptosporangiaceae</taxon>
        <taxon>Streptosporangium</taxon>
    </lineage>
</organism>
<evidence type="ECO:0000256" key="1">
    <source>
        <dbReference type="SAM" id="Phobius"/>
    </source>
</evidence>
<keyword evidence="1" id="KW-0472">Membrane</keyword>
<feature type="transmembrane region" description="Helical" evidence="1">
    <location>
        <begin position="6"/>
        <end position="26"/>
    </location>
</feature>
<proteinExistence type="predicted"/>